<dbReference type="AlphaFoldDB" id="A0A6P8B3B8"/>
<feature type="compositionally biased region" description="Low complexity" evidence="1">
    <location>
        <begin position="1"/>
        <end position="16"/>
    </location>
</feature>
<name>A0A6P8B3B8_PYRGI</name>
<protein>
    <submittedName>
        <fullName evidence="3">Uncharacterized protein</fullName>
    </submittedName>
</protein>
<organism evidence="2 3">
    <name type="scientific">Pyricularia grisea</name>
    <name type="common">Crabgrass-specific blast fungus</name>
    <name type="synonym">Magnaporthe grisea</name>
    <dbReference type="NCBI Taxonomy" id="148305"/>
    <lineage>
        <taxon>Eukaryota</taxon>
        <taxon>Fungi</taxon>
        <taxon>Dikarya</taxon>
        <taxon>Ascomycota</taxon>
        <taxon>Pezizomycotina</taxon>
        <taxon>Sordariomycetes</taxon>
        <taxon>Sordariomycetidae</taxon>
        <taxon>Magnaporthales</taxon>
        <taxon>Pyriculariaceae</taxon>
        <taxon>Pyricularia</taxon>
    </lineage>
</organism>
<feature type="compositionally biased region" description="Polar residues" evidence="1">
    <location>
        <begin position="83"/>
        <end position="99"/>
    </location>
</feature>
<feature type="compositionally biased region" description="Polar residues" evidence="1">
    <location>
        <begin position="31"/>
        <end position="43"/>
    </location>
</feature>
<reference evidence="3" key="3">
    <citation type="submission" date="2025-08" db="UniProtKB">
        <authorList>
            <consortium name="RefSeq"/>
        </authorList>
    </citation>
    <scope>IDENTIFICATION</scope>
    <source>
        <strain evidence="3">NI907</strain>
    </source>
</reference>
<keyword evidence="2" id="KW-1185">Reference proteome</keyword>
<sequence>METLKPPTTPLATSTSPKRKRDQLSLDSRPHTPTLQNQTSNFSFELPAKDCEDGNSSPRSKVARKFQGLALGVVATDSGAGTLASSSKPLDADSTSGTAKHSADESFGSSKDMNYISFEGQADDGSTMRRRLKLPDTTETTPRKHDVALAGASVIHTSSVFAPILDKSPENKVNSSATDSSTTDPTKIAEVSGSMAHQIKAGPGNSLFKGHRHRVGPPLVGAKTSGDGNATEDSDMAVVDPVRAALTWHEDEITIYDPNDEDDDGVGINGIGFRPTAAIAHARSMKRRQQLAEYKKREEREARARRTLRRRTSPKLGGEAAKVPDGDTKLTQSPEPPARRVRFTEFEPTVVITT</sequence>
<feature type="compositionally biased region" description="Low complexity" evidence="1">
    <location>
        <begin position="175"/>
        <end position="186"/>
    </location>
</feature>
<dbReference type="Proteomes" id="UP000515153">
    <property type="component" value="Unplaced"/>
</dbReference>
<feature type="compositionally biased region" description="Basic and acidic residues" evidence="1">
    <location>
        <begin position="293"/>
        <end position="304"/>
    </location>
</feature>
<evidence type="ECO:0000256" key="1">
    <source>
        <dbReference type="SAM" id="MobiDB-lite"/>
    </source>
</evidence>
<feature type="region of interest" description="Disordered" evidence="1">
    <location>
        <begin position="77"/>
        <end position="129"/>
    </location>
</feature>
<dbReference type="RefSeq" id="XP_030981731.1">
    <property type="nucleotide sequence ID" value="XM_031127110.1"/>
</dbReference>
<reference evidence="3" key="1">
    <citation type="journal article" date="2019" name="Mol. Biol. Evol.">
        <title>Blast fungal genomes show frequent chromosomal changes, gene gains and losses, and effector gene turnover.</title>
        <authorList>
            <person name="Gomez Luciano L.B."/>
            <person name="Jason Tsai I."/>
            <person name="Chuma I."/>
            <person name="Tosa Y."/>
            <person name="Chen Y.H."/>
            <person name="Li J.Y."/>
            <person name="Li M.Y."/>
            <person name="Jade Lu M.Y."/>
            <person name="Nakayashiki H."/>
            <person name="Li W.H."/>
        </authorList>
    </citation>
    <scope>NUCLEOTIDE SEQUENCE</scope>
    <source>
        <strain evidence="3">NI907</strain>
    </source>
</reference>
<dbReference type="GeneID" id="41962019"/>
<evidence type="ECO:0000313" key="3">
    <source>
        <dbReference type="RefSeq" id="XP_030981731.1"/>
    </source>
</evidence>
<proteinExistence type="predicted"/>
<feature type="region of interest" description="Disordered" evidence="1">
    <location>
        <begin position="289"/>
        <end position="337"/>
    </location>
</feature>
<evidence type="ECO:0000313" key="2">
    <source>
        <dbReference type="Proteomes" id="UP000515153"/>
    </source>
</evidence>
<feature type="region of interest" description="Disordered" evidence="1">
    <location>
        <begin position="166"/>
        <end position="186"/>
    </location>
</feature>
<reference evidence="3" key="2">
    <citation type="submission" date="2019-10" db="EMBL/GenBank/DDBJ databases">
        <authorList>
            <consortium name="NCBI Genome Project"/>
        </authorList>
    </citation>
    <scope>NUCLEOTIDE SEQUENCE</scope>
    <source>
        <strain evidence="3">NI907</strain>
    </source>
</reference>
<gene>
    <name evidence="3" type="ORF">PgNI_07093</name>
</gene>
<accession>A0A6P8B3B8</accession>
<dbReference type="KEGG" id="pgri:PgNI_07093"/>
<feature type="region of interest" description="Disordered" evidence="1">
    <location>
        <begin position="1"/>
        <end position="61"/>
    </location>
</feature>